<dbReference type="AlphaFoldDB" id="A0A1G9XLT0"/>
<evidence type="ECO:0008006" key="4">
    <source>
        <dbReference type="Google" id="ProtNLM"/>
    </source>
</evidence>
<dbReference type="Pfam" id="PF14352">
    <property type="entry name" value="DUF4402"/>
    <property type="match status" value="1"/>
</dbReference>
<evidence type="ECO:0000313" key="3">
    <source>
        <dbReference type="Proteomes" id="UP000199677"/>
    </source>
</evidence>
<dbReference type="Proteomes" id="UP000199677">
    <property type="component" value="Unassembled WGS sequence"/>
</dbReference>
<accession>A0A1G9XLT0</accession>
<proteinExistence type="predicted"/>
<sequence>MNHKWAVITAGALLATLVASHGLAQDIVIQNTRGLSFGNFVAGNGGSVAVSPNGLRTAGGEVLLLRSGEGFAAEFTVTGDTEATYTTQLPGNDFVTLTGPGSDMVINDFTGAPSGAGGQLSAGGSQALTVGGTLNVGIAQTPGDYTGSFSVIVNYN</sequence>
<feature type="chain" id="PRO_5011450105" description="DUF4402 domain-containing protein" evidence="1">
    <location>
        <begin position="25"/>
        <end position="156"/>
    </location>
</feature>
<keyword evidence="1" id="KW-0732">Signal</keyword>
<keyword evidence="3" id="KW-1185">Reference proteome</keyword>
<dbReference type="OrthoDB" id="8759890at2"/>
<name>A0A1G9XLT0_9GAMM</name>
<reference evidence="3" key="1">
    <citation type="submission" date="2016-10" db="EMBL/GenBank/DDBJ databases">
        <authorList>
            <person name="Varghese N."/>
            <person name="Submissions S."/>
        </authorList>
    </citation>
    <scope>NUCLEOTIDE SEQUENCE [LARGE SCALE GENOMIC DNA]</scope>
    <source>
        <strain evidence="3">CGMCC 1.6494</strain>
    </source>
</reference>
<organism evidence="2 3">
    <name type="scientific">Vreelandella arcis</name>
    <dbReference type="NCBI Taxonomy" id="416873"/>
    <lineage>
        <taxon>Bacteria</taxon>
        <taxon>Pseudomonadati</taxon>
        <taxon>Pseudomonadota</taxon>
        <taxon>Gammaproteobacteria</taxon>
        <taxon>Oceanospirillales</taxon>
        <taxon>Halomonadaceae</taxon>
        <taxon>Vreelandella</taxon>
    </lineage>
</organism>
<dbReference type="STRING" id="416873.SAMN04487951_101336"/>
<protein>
    <recommendedName>
        <fullName evidence="4">DUF4402 domain-containing protein</fullName>
    </recommendedName>
</protein>
<evidence type="ECO:0000313" key="2">
    <source>
        <dbReference type="EMBL" id="SDM97792.1"/>
    </source>
</evidence>
<feature type="signal peptide" evidence="1">
    <location>
        <begin position="1"/>
        <end position="24"/>
    </location>
</feature>
<evidence type="ECO:0000256" key="1">
    <source>
        <dbReference type="SAM" id="SignalP"/>
    </source>
</evidence>
<dbReference type="RefSeq" id="WP_089701834.1">
    <property type="nucleotide sequence ID" value="NZ_FNII01000001.1"/>
</dbReference>
<gene>
    <name evidence="2" type="ORF">SAMN04487951_101336</name>
</gene>
<dbReference type="InterPro" id="IPR025514">
    <property type="entry name" value="DUF4402"/>
</dbReference>
<dbReference type="EMBL" id="FNII01000001">
    <property type="protein sequence ID" value="SDM97792.1"/>
    <property type="molecule type" value="Genomic_DNA"/>
</dbReference>